<feature type="region of interest" description="Disordered" evidence="5">
    <location>
        <begin position="243"/>
        <end position="268"/>
    </location>
</feature>
<keyword evidence="4 6" id="KW-0472">Membrane</keyword>
<evidence type="ECO:0000256" key="5">
    <source>
        <dbReference type="SAM" id="MobiDB-lite"/>
    </source>
</evidence>
<feature type="transmembrane region" description="Helical" evidence="6">
    <location>
        <begin position="142"/>
        <end position="164"/>
    </location>
</feature>
<dbReference type="InterPro" id="IPR049453">
    <property type="entry name" value="Memb_transporter_dom"/>
</dbReference>
<feature type="region of interest" description="Disordered" evidence="5">
    <location>
        <begin position="465"/>
        <end position="488"/>
    </location>
</feature>
<dbReference type="PANTHER" id="PTHR45725">
    <property type="entry name" value="FORMIN HOMOLOGY 2 FAMILY MEMBER"/>
    <property type="match status" value="1"/>
</dbReference>
<name>A0A2J7ZQ44_9CHLO</name>
<feature type="compositionally biased region" description="Basic residues" evidence="5">
    <location>
        <begin position="471"/>
        <end position="488"/>
    </location>
</feature>
<feature type="region of interest" description="Disordered" evidence="5">
    <location>
        <begin position="1266"/>
        <end position="1298"/>
    </location>
</feature>
<feature type="compositionally biased region" description="Gly residues" evidence="5">
    <location>
        <begin position="840"/>
        <end position="859"/>
    </location>
</feature>
<feature type="transmembrane region" description="Helical" evidence="6">
    <location>
        <begin position="80"/>
        <end position="97"/>
    </location>
</feature>
<dbReference type="Proteomes" id="UP000236333">
    <property type="component" value="Unassembled WGS sequence"/>
</dbReference>
<feature type="domain" description="Integral membrane bound transporter" evidence="7">
    <location>
        <begin position="996"/>
        <end position="1123"/>
    </location>
</feature>
<feature type="transmembrane region" description="Helical" evidence="6">
    <location>
        <begin position="1050"/>
        <end position="1067"/>
    </location>
</feature>
<evidence type="ECO:0000256" key="6">
    <source>
        <dbReference type="SAM" id="Phobius"/>
    </source>
</evidence>
<dbReference type="GO" id="GO:0016020">
    <property type="term" value="C:membrane"/>
    <property type="evidence" value="ECO:0007669"/>
    <property type="project" value="UniProtKB-SubCell"/>
</dbReference>
<reference evidence="8 9" key="1">
    <citation type="journal article" date="2017" name="Mol. Biol. Evol.">
        <title>The 4-celled Tetrabaena socialis nuclear genome reveals the essential components for genetic control of cell number at the origin of multicellularity in the volvocine lineage.</title>
        <authorList>
            <person name="Featherston J."/>
            <person name="Arakaki Y."/>
            <person name="Hanschen E.R."/>
            <person name="Ferris P.J."/>
            <person name="Michod R.E."/>
            <person name="Olson B.J.S.C."/>
            <person name="Nozaki H."/>
            <person name="Durand P.M."/>
        </authorList>
    </citation>
    <scope>NUCLEOTIDE SEQUENCE [LARGE SCALE GENOMIC DNA]</scope>
    <source>
        <strain evidence="8 9">NIES-571</strain>
    </source>
</reference>
<sequence length="1459" mass="147933">MAPTPFSFPLSCLTPVLYPAWTLMLSADNHVGSRLLAAAASTGSMSVGAVAGGAVVRLVGLSIAHVAIPRGAGPFPPSAHTALLCCLAVAALPLLAANRAALGPPHPPHLWMGGFVSSLSFGVAVLAGQLMSNLGAVWRQAVLSLVLVAVVGGVVAALTSLLVLPSLAADELRADTVALLRGLGTAASRFGSRALQHAARPPPPAAQGPTDAACPPLHPANGASDLAHAAAFVAAGLAPSSPPPSCGSPLAAAPPPRPLTEPQPEQPVRPLRTAAPAWRLPSISEFQPFASAQDLSAPGLPGPCSGGGSDAQSAGGGSGIATSALEFAAGAAAPALYGNGAAVARPGPRGADAEPPSAETAALEASGGGGGGMAGNGGGSGGGGLQRRQTVGHVAAPAAPCPDPEPSSSDLSGAAAATSQHDGPDSPAMSYDHVSARAMPYEFVEHLEEGDPDDDDAFLQMLAEASEPPARRRHPRHQIRNGRHHHHRNLSTASTASIELMPVFFLHPPGPAICTTAPPPAADTAAVAVPDAAAHGSGGGMAAVAWAPVSALRPLLARARACAAAARLEPPWLISGPTDLDAWSRVLACCETLIKRVSALESLMEGRGQALCDARLATLLGWDLMHPYRLAYAHVAAACAAMSHAVGAAADVRAAPRAGKEGESCGGGGGGLFSRCRGGGCACAGSRGASGRRSQPLAVAPAFPAVGGWGACREALRGALRSVMVGYWARLRQRDDEGAATEEVGPAAAAAAAMAAVAAAVAGDAPAGGVRPLRRVASAPAIEGVAEPIHILGSTQARSLMFLWVVTDGVVAASDELEAAVRALLVPAGEGEGDAAERGSGAGAGGAGAAAGTGAGTARGGAAQQPPSPAAPQRPAGHPQQLQLQQQPEAAAAAHGSRLEVARVSARRAGGLLFRWSRSWVWAWHVLEIGMGWSFLSASAFSIVATLRLALLRGSPGRTHLLSSRTFHFALKYWLICSTTLVLLLGLDVRPDMGFLRRHSGMFVYIAGCLAMTERVESTLSRASLRVAGTLAGCVVGLAVLLVPGVVDEAGAVLPIVATFTFLVGLLHAHKLRVAIVLALVSLQAVTLCQYHSGCCGQPSGAAVVFAVRVLSVTLGCVLAVVVSRGVLPWYTSDWALETMAGALEGSALLALVAAPLVAVQSSLMRDTALWSRGLLATPRVVTSCLRGCLRLADRLAALQLVVEDTPLAPPPQAQQQGEGEAHGLVPESGGWAFAAVVLPLHAEIEAVLDALDSLVAATTALMGRARRSGGGPCQPPHTPTPPPPTSPATKPGRPLHGGRWAEMLRCWRAPGQQAQSQSFAKLPGGGAAPVAEVVVAKAAAAGPFAAASGAGDVEMAIPGATWGGSGRVGASEEGEAVRLAVRELHMRRILVRRRLRSIRHAFHSAVLAASPLHLPYMVQPDGAVRVYAMIHALAMTLDKVSAVARTVLSYSLLPPDEP</sequence>
<protein>
    <recommendedName>
        <fullName evidence="7">Integral membrane bound transporter domain-containing protein</fullName>
    </recommendedName>
</protein>
<comment type="subcellular location">
    <subcellularLocation>
        <location evidence="1">Membrane</location>
        <topology evidence="1">Multi-pass membrane protein</topology>
    </subcellularLocation>
</comment>
<feature type="compositionally biased region" description="Low complexity" evidence="5">
    <location>
        <begin position="873"/>
        <end position="889"/>
    </location>
</feature>
<feature type="transmembrane region" description="Helical" evidence="6">
    <location>
        <begin position="1099"/>
        <end position="1123"/>
    </location>
</feature>
<dbReference type="OrthoDB" id="552560at2759"/>
<evidence type="ECO:0000313" key="8">
    <source>
        <dbReference type="EMBL" id="PNH02387.1"/>
    </source>
</evidence>
<feature type="transmembrane region" description="Helical" evidence="6">
    <location>
        <begin position="1074"/>
        <end position="1093"/>
    </location>
</feature>
<evidence type="ECO:0000256" key="3">
    <source>
        <dbReference type="ARBA" id="ARBA00022989"/>
    </source>
</evidence>
<feature type="region of interest" description="Disordered" evidence="5">
    <location>
        <begin position="293"/>
        <end position="316"/>
    </location>
</feature>
<evidence type="ECO:0000256" key="4">
    <source>
        <dbReference type="ARBA" id="ARBA00023136"/>
    </source>
</evidence>
<accession>A0A2J7ZQ44</accession>
<keyword evidence="2 6" id="KW-0812">Transmembrane</keyword>
<feature type="transmembrane region" description="Helical" evidence="6">
    <location>
        <begin position="922"/>
        <end position="951"/>
    </location>
</feature>
<evidence type="ECO:0000256" key="1">
    <source>
        <dbReference type="ARBA" id="ARBA00004141"/>
    </source>
</evidence>
<feature type="transmembrane region" description="Helical" evidence="6">
    <location>
        <begin position="1025"/>
        <end position="1044"/>
    </location>
</feature>
<feature type="transmembrane region" description="Helical" evidence="6">
    <location>
        <begin position="109"/>
        <end position="130"/>
    </location>
</feature>
<evidence type="ECO:0000259" key="7">
    <source>
        <dbReference type="Pfam" id="PF13515"/>
    </source>
</evidence>
<feature type="transmembrane region" description="Helical" evidence="6">
    <location>
        <begin position="995"/>
        <end position="1013"/>
    </location>
</feature>
<dbReference type="InterPro" id="IPR051425">
    <property type="entry name" value="Formin_Homology"/>
</dbReference>
<dbReference type="PANTHER" id="PTHR45725:SF18">
    <property type="entry name" value="ORC1-LIKE AAA ATPASE DOMAIN-CONTAINING PROTEIN"/>
    <property type="match status" value="1"/>
</dbReference>
<feature type="compositionally biased region" description="Gly residues" evidence="5">
    <location>
        <begin position="366"/>
        <end position="385"/>
    </location>
</feature>
<feature type="compositionally biased region" description="Gly residues" evidence="5">
    <location>
        <begin position="304"/>
        <end position="316"/>
    </location>
</feature>
<organism evidence="8 9">
    <name type="scientific">Tetrabaena socialis</name>
    <dbReference type="NCBI Taxonomy" id="47790"/>
    <lineage>
        <taxon>Eukaryota</taxon>
        <taxon>Viridiplantae</taxon>
        <taxon>Chlorophyta</taxon>
        <taxon>core chlorophytes</taxon>
        <taxon>Chlorophyceae</taxon>
        <taxon>CS clade</taxon>
        <taxon>Chlamydomonadales</taxon>
        <taxon>Tetrabaenaceae</taxon>
        <taxon>Tetrabaena</taxon>
    </lineage>
</organism>
<feature type="region of interest" description="Disordered" evidence="5">
    <location>
        <begin position="193"/>
        <end position="220"/>
    </location>
</feature>
<feature type="compositionally biased region" description="Pro residues" evidence="5">
    <location>
        <begin position="243"/>
        <end position="267"/>
    </location>
</feature>
<feature type="transmembrane region" description="Helical" evidence="6">
    <location>
        <begin position="46"/>
        <end position="68"/>
    </location>
</feature>
<gene>
    <name evidence="8" type="ORF">TSOC_011641</name>
</gene>
<dbReference type="Pfam" id="PF13515">
    <property type="entry name" value="FUSC_2"/>
    <property type="match status" value="1"/>
</dbReference>
<keyword evidence="9" id="KW-1185">Reference proteome</keyword>
<feature type="transmembrane region" description="Helical" evidence="6">
    <location>
        <begin position="1135"/>
        <end position="1159"/>
    </location>
</feature>
<keyword evidence="3 6" id="KW-1133">Transmembrane helix</keyword>
<feature type="region of interest" description="Disordered" evidence="5">
    <location>
        <begin position="346"/>
        <end position="431"/>
    </location>
</feature>
<evidence type="ECO:0000313" key="9">
    <source>
        <dbReference type="Proteomes" id="UP000236333"/>
    </source>
</evidence>
<comment type="caution">
    <text evidence="8">The sequence shown here is derived from an EMBL/GenBank/DDBJ whole genome shotgun (WGS) entry which is preliminary data.</text>
</comment>
<feature type="transmembrane region" description="Helical" evidence="6">
    <location>
        <begin position="971"/>
        <end position="989"/>
    </location>
</feature>
<evidence type="ECO:0000256" key="2">
    <source>
        <dbReference type="ARBA" id="ARBA00022692"/>
    </source>
</evidence>
<feature type="compositionally biased region" description="Pro residues" evidence="5">
    <location>
        <begin position="1274"/>
        <end position="1287"/>
    </location>
</feature>
<feature type="region of interest" description="Disordered" evidence="5">
    <location>
        <begin position="831"/>
        <end position="889"/>
    </location>
</feature>
<dbReference type="EMBL" id="PGGS01000664">
    <property type="protein sequence ID" value="PNH02387.1"/>
    <property type="molecule type" value="Genomic_DNA"/>
</dbReference>
<proteinExistence type="predicted"/>